<organism evidence="1">
    <name type="scientific">marine sediment metagenome</name>
    <dbReference type="NCBI Taxonomy" id="412755"/>
    <lineage>
        <taxon>unclassified sequences</taxon>
        <taxon>metagenomes</taxon>
        <taxon>ecological metagenomes</taxon>
    </lineage>
</organism>
<comment type="caution">
    <text evidence="1">The sequence shown here is derived from an EMBL/GenBank/DDBJ whole genome shotgun (WGS) entry which is preliminary data.</text>
</comment>
<name>X1VC38_9ZZZZ</name>
<proteinExistence type="predicted"/>
<protein>
    <submittedName>
        <fullName evidence="1">Uncharacterized protein</fullName>
    </submittedName>
</protein>
<accession>X1VC38</accession>
<reference evidence="1" key="1">
    <citation type="journal article" date="2014" name="Front. Microbiol.">
        <title>High frequency of phylogenetically diverse reductive dehalogenase-homologous genes in deep subseafloor sedimentary metagenomes.</title>
        <authorList>
            <person name="Kawai M."/>
            <person name="Futagami T."/>
            <person name="Toyoda A."/>
            <person name="Takaki Y."/>
            <person name="Nishi S."/>
            <person name="Hori S."/>
            <person name="Arai W."/>
            <person name="Tsubouchi T."/>
            <person name="Morono Y."/>
            <person name="Uchiyama I."/>
            <person name="Ito T."/>
            <person name="Fujiyama A."/>
            <person name="Inagaki F."/>
            <person name="Takami H."/>
        </authorList>
    </citation>
    <scope>NUCLEOTIDE SEQUENCE</scope>
    <source>
        <strain evidence="1">Expedition CK06-06</strain>
    </source>
</reference>
<dbReference type="AlphaFoldDB" id="X1VC38"/>
<gene>
    <name evidence="1" type="ORF">S12H4_49317</name>
</gene>
<sequence>MKEAEALFWYIYDHRYELMYQPERFNALAWTYFRHLCDALGLPYSAMEAKLDSRPLWEILKGA</sequence>
<dbReference type="EMBL" id="BARW01030923">
    <property type="protein sequence ID" value="GAJ11181.1"/>
    <property type="molecule type" value="Genomic_DNA"/>
</dbReference>
<evidence type="ECO:0000313" key="1">
    <source>
        <dbReference type="EMBL" id="GAJ11181.1"/>
    </source>
</evidence>